<dbReference type="Gene3D" id="2.40.30.170">
    <property type="match status" value="1"/>
</dbReference>
<dbReference type="GO" id="GO:0015562">
    <property type="term" value="F:efflux transmembrane transporter activity"/>
    <property type="evidence" value="ECO:0007669"/>
    <property type="project" value="TreeGrafter"/>
</dbReference>
<dbReference type="Gene3D" id="1.10.287.470">
    <property type="entry name" value="Helix hairpin bin"/>
    <property type="match status" value="1"/>
</dbReference>
<dbReference type="PANTHER" id="PTHR30469">
    <property type="entry name" value="MULTIDRUG RESISTANCE PROTEIN MDTA"/>
    <property type="match status" value="1"/>
</dbReference>
<dbReference type="PANTHER" id="PTHR30469:SF15">
    <property type="entry name" value="HLYD FAMILY OF SECRETION PROTEINS"/>
    <property type="match status" value="1"/>
</dbReference>
<reference evidence="2" key="1">
    <citation type="submission" date="2018-06" db="EMBL/GenBank/DDBJ databases">
        <authorList>
            <person name="Zhirakovskaya E."/>
        </authorList>
    </citation>
    <scope>NUCLEOTIDE SEQUENCE</scope>
</reference>
<proteinExistence type="predicted"/>
<organism evidence="2">
    <name type="scientific">hydrothermal vent metagenome</name>
    <dbReference type="NCBI Taxonomy" id="652676"/>
    <lineage>
        <taxon>unclassified sequences</taxon>
        <taxon>metagenomes</taxon>
        <taxon>ecological metagenomes</taxon>
    </lineage>
</organism>
<protein>
    <recommendedName>
        <fullName evidence="1">CusB-like beta-barrel domain-containing protein</fullName>
    </recommendedName>
</protein>
<dbReference type="EMBL" id="UOGK01000772">
    <property type="protein sequence ID" value="VAX42869.1"/>
    <property type="molecule type" value="Genomic_DNA"/>
</dbReference>
<evidence type="ECO:0000259" key="1">
    <source>
        <dbReference type="Pfam" id="PF25954"/>
    </source>
</evidence>
<sequence length="323" mass="34675">MRRSLAAFSIMVVGVGVLLGAGAAAPGLGDSQPEHPSSSDRRDQAARLVAMAAFGERAVVKPSQDAVMGFTLSTSVKEVLVSGGQQVKEGDLLIRGDDSEDIAEAKFQRARAETQLPVDRARAQADLAEVEYQRQVETFDQGAGSPLELDRSRVARDTAKIDLELALLNLVLSDLQATRAEARAAKLSLRAPFDGVVDIINVDRGQSVRDGEPVVRVVSLDPLYIDVPTPNALTISQGLKPGDPAWVLLQEDSAERVYLAKVLEVAPTADPASGTRRVRVEMANKIGLVPGVNCWVRFTPPTGEWKNRIVDPGVVIETAEAQR</sequence>
<dbReference type="Pfam" id="PF25954">
    <property type="entry name" value="Beta-barrel_RND_2"/>
    <property type="match status" value="1"/>
</dbReference>
<dbReference type="SUPFAM" id="SSF111369">
    <property type="entry name" value="HlyD-like secretion proteins"/>
    <property type="match status" value="1"/>
</dbReference>
<evidence type="ECO:0000313" key="2">
    <source>
        <dbReference type="EMBL" id="VAX42869.1"/>
    </source>
</evidence>
<dbReference type="Gene3D" id="2.40.50.100">
    <property type="match status" value="1"/>
</dbReference>
<dbReference type="InterPro" id="IPR006143">
    <property type="entry name" value="RND_pump_MFP"/>
</dbReference>
<name>A0A3B1DKA8_9ZZZZ</name>
<dbReference type="InterPro" id="IPR058792">
    <property type="entry name" value="Beta-barrel_RND_2"/>
</dbReference>
<accession>A0A3B1DKA8</accession>
<dbReference type="GO" id="GO:1990281">
    <property type="term" value="C:efflux pump complex"/>
    <property type="evidence" value="ECO:0007669"/>
    <property type="project" value="TreeGrafter"/>
</dbReference>
<dbReference type="NCBIfam" id="TIGR01730">
    <property type="entry name" value="RND_mfp"/>
    <property type="match status" value="1"/>
</dbReference>
<dbReference type="AlphaFoldDB" id="A0A3B1DKA8"/>
<feature type="domain" description="CusB-like beta-barrel" evidence="1">
    <location>
        <begin position="238"/>
        <end position="300"/>
    </location>
</feature>
<gene>
    <name evidence="2" type="ORF">MNBD_PLANCTO03-1904</name>
</gene>